<evidence type="ECO:0000313" key="2">
    <source>
        <dbReference type="Proteomes" id="UP000634136"/>
    </source>
</evidence>
<dbReference type="Proteomes" id="UP000634136">
    <property type="component" value="Unassembled WGS sequence"/>
</dbReference>
<organism evidence="1 2">
    <name type="scientific">Senna tora</name>
    <dbReference type="NCBI Taxonomy" id="362788"/>
    <lineage>
        <taxon>Eukaryota</taxon>
        <taxon>Viridiplantae</taxon>
        <taxon>Streptophyta</taxon>
        <taxon>Embryophyta</taxon>
        <taxon>Tracheophyta</taxon>
        <taxon>Spermatophyta</taxon>
        <taxon>Magnoliopsida</taxon>
        <taxon>eudicotyledons</taxon>
        <taxon>Gunneridae</taxon>
        <taxon>Pentapetalae</taxon>
        <taxon>rosids</taxon>
        <taxon>fabids</taxon>
        <taxon>Fabales</taxon>
        <taxon>Fabaceae</taxon>
        <taxon>Caesalpinioideae</taxon>
        <taxon>Cassia clade</taxon>
        <taxon>Senna</taxon>
    </lineage>
</organism>
<keyword evidence="2" id="KW-1185">Reference proteome</keyword>
<dbReference type="AlphaFoldDB" id="A0A834X9Z8"/>
<reference evidence="1" key="1">
    <citation type="submission" date="2020-09" db="EMBL/GenBank/DDBJ databases">
        <title>Genome-Enabled Discovery of Anthraquinone Biosynthesis in Senna tora.</title>
        <authorList>
            <person name="Kang S.-H."/>
            <person name="Pandey R.P."/>
            <person name="Lee C.-M."/>
            <person name="Sim J.-S."/>
            <person name="Jeong J.-T."/>
            <person name="Choi B.-S."/>
            <person name="Jung M."/>
            <person name="Ginzburg D."/>
            <person name="Zhao K."/>
            <person name="Won S.Y."/>
            <person name="Oh T.-J."/>
            <person name="Yu Y."/>
            <person name="Kim N.-H."/>
            <person name="Lee O.R."/>
            <person name="Lee T.-H."/>
            <person name="Bashyal P."/>
            <person name="Kim T.-S."/>
            <person name="Lee W.-H."/>
            <person name="Kawkins C."/>
            <person name="Kim C.-K."/>
            <person name="Kim J.S."/>
            <person name="Ahn B.O."/>
            <person name="Rhee S.Y."/>
            <person name="Sohng J.K."/>
        </authorList>
    </citation>
    <scope>NUCLEOTIDE SEQUENCE</scope>
    <source>
        <tissue evidence="1">Leaf</tissue>
    </source>
</reference>
<dbReference type="EMBL" id="JAAIUW010000002">
    <property type="protein sequence ID" value="KAF7841808.1"/>
    <property type="molecule type" value="Genomic_DNA"/>
</dbReference>
<comment type="caution">
    <text evidence="1">The sequence shown here is derived from an EMBL/GenBank/DDBJ whole genome shotgun (WGS) entry which is preliminary data.</text>
</comment>
<evidence type="ECO:0000313" key="1">
    <source>
        <dbReference type="EMBL" id="KAF7841808.1"/>
    </source>
</evidence>
<name>A0A834X9Z8_9FABA</name>
<accession>A0A834X9Z8</accession>
<protein>
    <submittedName>
        <fullName evidence="1">Uncharacterized protein</fullName>
    </submittedName>
</protein>
<proteinExistence type="predicted"/>
<sequence length="214" mass="23505">MGVGVSGPVSATSFLFKIKDFSYVIITPVITSNAPCPRHKQLQLSSNDVSQIGHRTADFQHDALNCTRNFKDDSGAADDSFDGCSRLLPEIATWTSPHRKFEPKSQINHTLIIVAHTDGSKFINAPRSSDGLLNAPPRCRATSSAWELNDLFPSHCGGAKHGLTLATETLWTLPRSYQITLFACLPDMHHLLCCVFLVEIPFAVDECNTINAYC</sequence>
<gene>
    <name evidence="1" type="ORF">G2W53_004106</name>
</gene>